<evidence type="ECO:0000256" key="4">
    <source>
        <dbReference type="ARBA" id="ARBA00022622"/>
    </source>
</evidence>
<dbReference type="EMBL" id="JAAARO010000023">
    <property type="protein sequence ID" value="KAF5726310.1"/>
    <property type="molecule type" value="Genomic_DNA"/>
</dbReference>
<dbReference type="PANTHER" id="PTHR32382">
    <property type="entry name" value="FASCICLIN-LIKE ARABINOGALACTAN PROTEIN"/>
    <property type="match status" value="1"/>
</dbReference>
<dbReference type="AlphaFoldDB" id="A0A7J7BWN4"/>
<evidence type="ECO:0000313" key="14">
    <source>
        <dbReference type="EMBL" id="KAF5726310.1"/>
    </source>
</evidence>
<organism evidence="14 15">
    <name type="scientific">Tripterygium wilfordii</name>
    <name type="common">Thunder God vine</name>
    <dbReference type="NCBI Taxonomy" id="458696"/>
    <lineage>
        <taxon>Eukaryota</taxon>
        <taxon>Viridiplantae</taxon>
        <taxon>Streptophyta</taxon>
        <taxon>Embryophyta</taxon>
        <taxon>Tracheophyta</taxon>
        <taxon>Spermatophyta</taxon>
        <taxon>Magnoliopsida</taxon>
        <taxon>eudicotyledons</taxon>
        <taxon>Gunneridae</taxon>
        <taxon>Pentapetalae</taxon>
        <taxon>rosids</taxon>
        <taxon>fabids</taxon>
        <taxon>Celastrales</taxon>
        <taxon>Celastraceae</taxon>
        <taxon>Tripterygium</taxon>
    </lineage>
</organism>
<feature type="compositionally biased region" description="Polar residues" evidence="11">
    <location>
        <begin position="250"/>
        <end position="260"/>
    </location>
</feature>
<dbReference type="SUPFAM" id="SSF82153">
    <property type="entry name" value="FAS1 domain"/>
    <property type="match status" value="1"/>
</dbReference>
<evidence type="ECO:0000256" key="1">
    <source>
        <dbReference type="ARBA" id="ARBA00004609"/>
    </source>
</evidence>
<feature type="chain" id="PRO_5029804278" description="FAS1 domain-containing protein" evidence="12">
    <location>
        <begin position="23"/>
        <end position="275"/>
    </location>
</feature>
<evidence type="ECO:0000256" key="11">
    <source>
        <dbReference type="SAM" id="MobiDB-lite"/>
    </source>
</evidence>
<accession>A0A7J7BWN4</accession>
<feature type="signal peptide" evidence="12">
    <location>
        <begin position="1"/>
        <end position="22"/>
    </location>
</feature>
<name>A0A7J7BWN4_TRIWF</name>
<reference evidence="14 15" key="1">
    <citation type="journal article" date="2020" name="Nat. Commun.">
        <title>Genome of Tripterygium wilfordii and identification of cytochrome P450 involved in triptolide biosynthesis.</title>
        <authorList>
            <person name="Tu L."/>
            <person name="Su P."/>
            <person name="Zhang Z."/>
            <person name="Gao L."/>
            <person name="Wang J."/>
            <person name="Hu T."/>
            <person name="Zhou J."/>
            <person name="Zhang Y."/>
            <person name="Zhao Y."/>
            <person name="Liu Y."/>
            <person name="Song Y."/>
            <person name="Tong Y."/>
            <person name="Lu Y."/>
            <person name="Yang J."/>
            <person name="Xu C."/>
            <person name="Jia M."/>
            <person name="Peters R.J."/>
            <person name="Huang L."/>
            <person name="Gao W."/>
        </authorList>
    </citation>
    <scope>NUCLEOTIDE SEQUENCE [LARGE SCALE GENOMIC DNA]</scope>
    <source>
        <strain evidence="15">cv. XIE 37</strain>
        <tissue evidence="14">Leaf</tissue>
    </source>
</reference>
<comment type="function">
    <text evidence="10">May be a cell surface adhesion protein.</text>
</comment>
<keyword evidence="15" id="KW-1185">Reference proteome</keyword>
<dbReference type="GO" id="GO:0005886">
    <property type="term" value="C:plasma membrane"/>
    <property type="evidence" value="ECO:0007669"/>
    <property type="project" value="UniProtKB-SubCell"/>
</dbReference>
<evidence type="ECO:0000256" key="12">
    <source>
        <dbReference type="SAM" id="SignalP"/>
    </source>
</evidence>
<evidence type="ECO:0000256" key="3">
    <source>
        <dbReference type="ARBA" id="ARBA00022475"/>
    </source>
</evidence>
<dbReference type="GO" id="GO:0098552">
    <property type="term" value="C:side of membrane"/>
    <property type="evidence" value="ECO:0007669"/>
    <property type="project" value="UniProtKB-KW"/>
</dbReference>
<dbReference type="InParanoid" id="A0A7J7BWN4"/>
<gene>
    <name evidence="14" type="ORF">HS088_TW23G01055</name>
</gene>
<feature type="compositionally biased region" description="Low complexity" evidence="11">
    <location>
        <begin position="211"/>
        <end position="239"/>
    </location>
</feature>
<evidence type="ECO:0000256" key="9">
    <source>
        <dbReference type="ARBA" id="ARBA00023288"/>
    </source>
</evidence>
<dbReference type="OrthoDB" id="694090at2759"/>
<evidence type="ECO:0000256" key="10">
    <source>
        <dbReference type="ARBA" id="ARBA00024686"/>
    </source>
</evidence>
<keyword evidence="7" id="KW-0472">Membrane</keyword>
<feature type="region of interest" description="Disordered" evidence="11">
    <location>
        <begin position="173"/>
        <end position="261"/>
    </location>
</feature>
<dbReference type="PANTHER" id="PTHR32382:SF6">
    <property type="entry name" value="FASCICLIN-LIKE ARABINOGALACTAN PROTEIN 14"/>
    <property type="match status" value="1"/>
</dbReference>
<dbReference type="Proteomes" id="UP000593562">
    <property type="component" value="Unassembled WGS sequence"/>
</dbReference>
<comment type="caution">
    <text evidence="14">The sequence shown here is derived from an EMBL/GenBank/DDBJ whole genome shotgun (WGS) entry which is preliminary data.</text>
</comment>
<evidence type="ECO:0000256" key="8">
    <source>
        <dbReference type="ARBA" id="ARBA00023180"/>
    </source>
</evidence>
<dbReference type="InterPro" id="IPR036378">
    <property type="entry name" value="FAS1_dom_sf"/>
</dbReference>
<evidence type="ECO:0000256" key="6">
    <source>
        <dbReference type="ARBA" id="ARBA00022974"/>
    </source>
</evidence>
<sequence length="275" mass="28610">MDPRVLCFALVLIFSSTTSVNAFNITRILEQYPEFSTFNALLNTTKLAAEINHRQTITVLAVDNGAAGGISGKPSDLVKSILSAHVILDYYDVQKLKKLSKQSSILTTLFQTTGNATHQQGFVNVTKMSNGDILFGSATKGAELNSKLMQVVTTRPYNISVLQVSSIIEAPGLDLAPPSPPKAKAPTSAPPPKSSSPAEAPAPSDDEGVEADAPIEAPTPADADAPVADAPASSPPVAEDVADQADAPEPNQSGASQVGYSSGVAAVMGLVAWIW</sequence>
<dbReference type="Gene3D" id="2.30.180.10">
    <property type="entry name" value="FAS1 domain"/>
    <property type="match status" value="1"/>
</dbReference>
<protein>
    <recommendedName>
        <fullName evidence="13">FAS1 domain-containing protein</fullName>
    </recommendedName>
</protein>
<keyword evidence="5 12" id="KW-0732">Signal</keyword>
<comment type="similarity">
    <text evidence="2">Belongs to the fasciclin-like AGP family.</text>
</comment>
<dbReference type="InterPro" id="IPR033254">
    <property type="entry name" value="Plant_FLA"/>
</dbReference>
<proteinExistence type="inferred from homology"/>
<comment type="subcellular location">
    <subcellularLocation>
        <location evidence="1">Cell membrane</location>
        <topology evidence="1">Lipid-anchor</topology>
        <topology evidence="1">GPI-anchor</topology>
    </subcellularLocation>
</comment>
<keyword evidence="4" id="KW-0336">GPI-anchor</keyword>
<keyword evidence="8" id="KW-0325">Glycoprotein</keyword>
<dbReference type="Pfam" id="PF02469">
    <property type="entry name" value="Fasciclin"/>
    <property type="match status" value="1"/>
</dbReference>
<dbReference type="InterPro" id="IPR000782">
    <property type="entry name" value="FAS1_domain"/>
</dbReference>
<feature type="compositionally biased region" description="Pro residues" evidence="11">
    <location>
        <begin position="177"/>
        <end position="194"/>
    </location>
</feature>
<dbReference type="FunFam" id="2.30.180.10:FF:000015">
    <property type="entry name" value="Fasciclin-like arabinogalactan protein 3"/>
    <property type="match status" value="1"/>
</dbReference>
<evidence type="ECO:0000256" key="5">
    <source>
        <dbReference type="ARBA" id="ARBA00022729"/>
    </source>
</evidence>
<evidence type="ECO:0000313" key="15">
    <source>
        <dbReference type="Proteomes" id="UP000593562"/>
    </source>
</evidence>
<keyword evidence="9" id="KW-0449">Lipoprotein</keyword>
<keyword evidence="6" id="KW-0654">Proteoglycan</keyword>
<feature type="domain" description="FAS1" evidence="13">
    <location>
        <begin position="22"/>
        <end position="168"/>
    </location>
</feature>
<evidence type="ECO:0000256" key="2">
    <source>
        <dbReference type="ARBA" id="ARBA00007843"/>
    </source>
</evidence>
<evidence type="ECO:0000259" key="13">
    <source>
        <dbReference type="PROSITE" id="PS50213"/>
    </source>
</evidence>
<dbReference type="PROSITE" id="PS50213">
    <property type="entry name" value="FAS1"/>
    <property type="match status" value="1"/>
</dbReference>
<keyword evidence="3" id="KW-1003">Cell membrane</keyword>
<evidence type="ECO:0000256" key="7">
    <source>
        <dbReference type="ARBA" id="ARBA00023136"/>
    </source>
</evidence>